<dbReference type="PANTHER" id="PTHR40400">
    <property type="entry name" value="SLR1512 PROTEIN"/>
    <property type="match status" value="1"/>
</dbReference>
<dbReference type="RefSeq" id="WP_153159941.1">
    <property type="nucleotide sequence ID" value="NZ_BSPX01000038.1"/>
</dbReference>
<feature type="transmembrane region" description="Helical" evidence="1">
    <location>
        <begin position="246"/>
        <end position="266"/>
    </location>
</feature>
<reference evidence="3" key="1">
    <citation type="journal article" date="2019" name="Int. J. Syst. Evol. Microbiol.">
        <title>The Global Catalogue of Microorganisms (GCM) 10K type strain sequencing project: providing services to taxonomists for standard genome sequencing and annotation.</title>
        <authorList>
            <consortium name="The Broad Institute Genomics Platform"/>
            <consortium name="The Broad Institute Genome Sequencing Center for Infectious Disease"/>
            <person name="Wu L."/>
            <person name="Ma J."/>
        </authorList>
    </citation>
    <scope>NUCLEOTIDE SEQUENCE [LARGE SCALE GENOMIC DNA]</scope>
    <source>
        <strain evidence="3">NBRC 102407</strain>
    </source>
</reference>
<proteinExistence type="predicted"/>
<feature type="transmembrane region" description="Helical" evidence="1">
    <location>
        <begin position="59"/>
        <end position="79"/>
    </location>
</feature>
<evidence type="ECO:0000256" key="1">
    <source>
        <dbReference type="SAM" id="Phobius"/>
    </source>
</evidence>
<protein>
    <submittedName>
        <fullName evidence="2">Sodium-dependent bicarbonate transport family permease</fullName>
    </submittedName>
</protein>
<feature type="transmembrane region" description="Helical" evidence="1">
    <location>
        <begin position="119"/>
        <end position="142"/>
    </location>
</feature>
<feature type="transmembrane region" description="Helical" evidence="1">
    <location>
        <begin position="220"/>
        <end position="240"/>
    </location>
</feature>
<dbReference type="Proteomes" id="UP001157167">
    <property type="component" value="Unassembled WGS sequence"/>
</dbReference>
<dbReference type="EMBL" id="BSPX01000038">
    <property type="protein sequence ID" value="GLT23091.1"/>
    <property type="molecule type" value="Genomic_DNA"/>
</dbReference>
<evidence type="ECO:0000313" key="2">
    <source>
        <dbReference type="EMBL" id="GLT23091.1"/>
    </source>
</evidence>
<feature type="transmembrane region" description="Helical" evidence="1">
    <location>
        <begin position="6"/>
        <end position="23"/>
    </location>
</feature>
<organism evidence="2 3">
    <name type="scientific">Zoogloea oryzae</name>
    <dbReference type="NCBI Taxonomy" id="310767"/>
    <lineage>
        <taxon>Bacteria</taxon>
        <taxon>Pseudomonadati</taxon>
        <taxon>Pseudomonadota</taxon>
        <taxon>Betaproteobacteria</taxon>
        <taxon>Rhodocyclales</taxon>
        <taxon>Zoogloeaceae</taxon>
        <taxon>Zoogloea</taxon>
    </lineage>
</organism>
<comment type="caution">
    <text evidence="2">The sequence shown here is derived from an EMBL/GenBank/DDBJ whole genome shotgun (WGS) entry which is preliminary data.</text>
</comment>
<dbReference type="PANTHER" id="PTHR40400:SF1">
    <property type="entry name" value="SLR1512 PROTEIN"/>
    <property type="match status" value="1"/>
</dbReference>
<feature type="transmembrane region" description="Helical" evidence="1">
    <location>
        <begin position="28"/>
        <end position="47"/>
    </location>
</feature>
<keyword evidence="1" id="KW-1133">Transmembrane helix</keyword>
<keyword evidence="1" id="KW-0812">Transmembrane</keyword>
<feature type="transmembrane region" description="Helical" evidence="1">
    <location>
        <begin position="188"/>
        <end position="208"/>
    </location>
</feature>
<feature type="transmembrane region" description="Helical" evidence="1">
    <location>
        <begin position="91"/>
        <end position="113"/>
    </location>
</feature>
<name>A0ABQ6FCS9_9RHOO</name>
<feature type="transmembrane region" description="Helical" evidence="1">
    <location>
        <begin position="154"/>
        <end position="176"/>
    </location>
</feature>
<keyword evidence="1" id="KW-0472">Membrane</keyword>
<keyword evidence="3" id="KW-1185">Reference proteome</keyword>
<gene>
    <name evidence="2" type="ORF">GCM10007933_25530</name>
</gene>
<dbReference type="InterPro" id="IPR010293">
    <property type="entry name" value="Sbt_1"/>
</dbReference>
<evidence type="ECO:0000313" key="3">
    <source>
        <dbReference type="Proteomes" id="UP001157167"/>
    </source>
</evidence>
<dbReference type="Pfam" id="PF05982">
    <property type="entry name" value="Sbt_1"/>
    <property type="match status" value="1"/>
</dbReference>
<feature type="transmembrane region" description="Helical" evidence="1">
    <location>
        <begin position="278"/>
        <end position="299"/>
    </location>
</feature>
<accession>A0ABQ6FCS9</accession>
<sequence length="313" mass="32616">MPFEPVILFFVLGLVAGIVRSDLKLPGVVYEALSIFLLLAIGLKGGVELSRHNVADLALPALVIVAVALLIPLAAFPVLQRLGRLPRADAASIAAHYGSVSVVTFAVASSYLASRGEPAEGYMVVFLALLELPALVMGVALARRGAADTRWGKLFHEVLAGKSIVLLGGGLLIGWLAGPEGIQPLDRVFFDLFKGMLAFFLLEMGLVVAGRLADLRRAGVFLAVFAVLMPLAGGLLGVLTANLLDFSVGGAMLLATLYASASYIAAPAAMRIAVPEANPALSIGASLGITFPFNLLVGVPTYHWLASHLAGVI</sequence>